<accession>A0A834TEZ5</accession>
<organism evidence="5 6">
    <name type="scientific">Senna tora</name>
    <dbReference type="NCBI Taxonomy" id="362788"/>
    <lineage>
        <taxon>Eukaryota</taxon>
        <taxon>Viridiplantae</taxon>
        <taxon>Streptophyta</taxon>
        <taxon>Embryophyta</taxon>
        <taxon>Tracheophyta</taxon>
        <taxon>Spermatophyta</taxon>
        <taxon>Magnoliopsida</taxon>
        <taxon>eudicotyledons</taxon>
        <taxon>Gunneridae</taxon>
        <taxon>Pentapetalae</taxon>
        <taxon>rosids</taxon>
        <taxon>fabids</taxon>
        <taxon>Fabales</taxon>
        <taxon>Fabaceae</taxon>
        <taxon>Caesalpinioideae</taxon>
        <taxon>Cassia clade</taxon>
        <taxon>Senna</taxon>
    </lineage>
</organism>
<keyword evidence="6" id="KW-1185">Reference proteome</keyword>
<dbReference type="PANTHER" id="PTHR11746">
    <property type="entry name" value="O-METHYLTRANSFERASE"/>
    <property type="match status" value="1"/>
</dbReference>
<dbReference type="GO" id="GO:0008171">
    <property type="term" value="F:O-methyltransferase activity"/>
    <property type="evidence" value="ECO:0007669"/>
    <property type="project" value="InterPro"/>
</dbReference>
<feature type="domain" description="O-methyltransferase C-terminal" evidence="4">
    <location>
        <begin position="2"/>
        <end position="128"/>
    </location>
</feature>
<dbReference type="SUPFAM" id="SSF53335">
    <property type="entry name" value="S-adenosyl-L-methionine-dependent methyltransferases"/>
    <property type="match status" value="1"/>
</dbReference>
<dbReference type="InterPro" id="IPR016461">
    <property type="entry name" value="COMT-like"/>
</dbReference>
<keyword evidence="3" id="KW-0949">S-adenosyl-L-methionine</keyword>
<dbReference type="AlphaFoldDB" id="A0A834TEZ5"/>
<dbReference type="GO" id="GO:0032259">
    <property type="term" value="P:methylation"/>
    <property type="evidence" value="ECO:0007669"/>
    <property type="project" value="UniProtKB-KW"/>
</dbReference>
<dbReference type="Proteomes" id="UP000634136">
    <property type="component" value="Unassembled WGS sequence"/>
</dbReference>
<protein>
    <submittedName>
        <fullName evidence="5">Isoliquiritigenin 2'-O-methyltransferase-like</fullName>
    </submittedName>
</protein>
<evidence type="ECO:0000256" key="3">
    <source>
        <dbReference type="ARBA" id="ARBA00022691"/>
    </source>
</evidence>
<dbReference type="InterPro" id="IPR029063">
    <property type="entry name" value="SAM-dependent_MTases_sf"/>
</dbReference>
<proteinExistence type="predicted"/>
<dbReference type="Pfam" id="PF00891">
    <property type="entry name" value="Methyltransf_2"/>
    <property type="match status" value="1"/>
</dbReference>
<keyword evidence="1 5" id="KW-0489">Methyltransferase</keyword>
<name>A0A834TEZ5_9FABA</name>
<sequence>MITSKYPSIKGINFDLPQVVHHAPSYPGVKHVGGDMFTSVPEGDAIMIKATLHNWSEERCIQVLKKCHKSLREGGKVIIIDLIMPEVAKVSDGHKIVSLLDNIMFLQAGGKERSEAEFAALCKASGFSTFVIASRVFSTLGVIEFYK</sequence>
<evidence type="ECO:0000313" key="6">
    <source>
        <dbReference type="Proteomes" id="UP000634136"/>
    </source>
</evidence>
<evidence type="ECO:0000256" key="2">
    <source>
        <dbReference type="ARBA" id="ARBA00022679"/>
    </source>
</evidence>
<gene>
    <name evidence="5" type="ORF">G2W53_025516</name>
</gene>
<keyword evidence="2 5" id="KW-0808">Transferase</keyword>
<reference evidence="5" key="1">
    <citation type="submission" date="2020-09" db="EMBL/GenBank/DDBJ databases">
        <title>Genome-Enabled Discovery of Anthraquinone Biosynthesis in Senna tora.</title>
        <authorList>
            <person name="Kang S.-H."/>
            <person name="Pandey R.P."/>
            <person name="Lee C.-M."/>
            <person name="Sim J.-S."/>
            <person name="Jeong J.-T."/>
            <person name="Choi B.-S."/>
            <person name="Jung M."/>
            <person name="Ginzburg D."/>
            <person name="Zhao K."/>
            <person name="Won S.Y."/>
            <person name="Oh T.-J."/>
            <person name="Yu Y."/>
            <person name="Kim N.-H."/>
            <person name="Lee O.R."/>
            <person name="Lee T.-H."/>
            <person name="Bashyal P."/>
            <person name="Kim T.-S."/>
            <person name="Lee W.-H."/>
            <person name="Kawkins C."/>
            <person name="Kim C.-K."/>
            <person name="Kim J.S."/>
            <person name="Ahn B.O."/>
            <person name="Rhee S.Y."/>
            <person name="Sohng J.K."/>
        </authorList>
    </citation>
    <scope>NUCLEOTIDE SEQUENCE</scope>
    <source>
        <tissue evidence="5">Leaf</tissue>
    </source>
</reference>
<dbReference type="OrthoDB" id="1423645at2759"/>
<comment type="caution">
    <text evidence="5">The sequence shown here is derived from an EMBL/GenBank/DDBJ whole genome shotgun (WGS) entry which is preliminary data.</text>
</comment>
<dbReference type="InterPro" id="IPR001077">
    <property type="entry name" value="COMT_C"/>
</dbReference>
<evidence type="ECO:0000256" key="1">
    <source>
        <dbReference type="ARBA" id="ARBA00022603"/>
    </source>
</evidence>
<evidence type="ECO:0000313" key="5">
    <source>
        <dbReference type="EMBL" id="KAF7820061.1"/>
    </source>
</evidence>
<dbReference type="PROSITE" id="PS51683">
    <property type="entry name" value="SAM_OMT_II"/>
    <property type="match status" value="1"/>
</dbReference>
<dbReference type="Gene3D" id="3.40.50.150">
    <property type="entry name" value="Vaccinia Virus protein VP39"/>
    <property type="match status" value="1"/>
</dbReference>
<dbReference type="EMBL" id="JAAIUW010000008">
    <property type="protein sequence ID" value="KAF7820061.1"/>
    <property type="molecule type" value="Genomic_DNA"/>
</dbReference>
<evidence type="ECO:0000259" key="4">
    <source>
        <dbReference type="Pfam" id="PF00891"/>
    </source>
</evidence>